<comment type="similarity">
    <text evidence="5">Belongs to the CbiD family.</text>
</comment>
<dbReference type="Gene3D" id="3.30.2110.10">
    <property type="entry name" value="CbiD-like"/>
    <property type="match status" value="1"/>
</dbReference>
<dbReference type="InterPro" id="IPR003723">
    <property type="entry name" value="Precorrin-6x_reduct"/>
</dbReference>
<dbReference type="InterPro" id="IPR002748">
    <property type="entry name" value="CbiD"/>
</dbReference>
<dbReference type="NCBIfam" id="TIGR00312">
    <property type="entry name" value="cbiD"/>
    <property type="match status" value="1"/>
</dbReference>
<organism evidence="6 7">
    <name type="scientific">Marinilabilia rubra</name>
    <dbReference type="NCBI Taxonomy" id="2162893"/>
    <lineage>
        <taxon>Bacteria</taxon>
        <taxon>Pseudomonadati</taxon>
        <taxon>Bacteroidota</taxon>
        <taxon>Bacteroidia</taxon>
        <taxon>Marinilabiliales</taxon>
        <taxon>Marinilabiliaceae</taxon>
        <taxon>Marinilabilia</taxon>
    </lineage>
</organism>
<dbReference type="HAMAP" id="MF_00787">
    <property type="entry name" value="CbiD"/>
    <property type="match status" value="1"/>
</dbReference>
<dbReference type="InterPro" id="IPR036074">
    <property type="entry name" value="CbiD_sf"/>
</dbReference>
<dbReference type="EC" id="2.1.1.195" evidence="5"/>
<dbReference type="UniPathway" id="UPA00148">
    <property type="reaction ID" value="UER00227"/>
</dbReference>
<gene>
    <name evidence="5" type="primary">cbiD</name>
    <name evidence="6" type="ORF">DDZ16_15885</name>
</gene>
<sequence>MILIFGGTTEGRQAARLFDVIEQPYFYSTKTETTQRVGGTVITGTMDANAIEEFCIKNSIMLIVDAAHPYAVELHQNIHDASIKCKIETLRFERPATVVSHSKYVRFFDDYASLEKALLESDFDKILALTGVQTIPKLRAVWENRQCCFRILDTPLSRGKVLNYGIPQHLVFPMAPDDKVEKIVILARETKAQVILSKESGPSGFIQSKVDAARMLNVPLWMVRRPSLPEFTYTVYSEKAFWQKFFELRKESLEEEGKLRSGYTTGSCATAAAKACFLTLFESSAPDRVTIGLPDGTEAAFPVFLETKAENLASFVVIKDAGDDPDVTHANEIGCQLKLKDTPGVVFKGGKGIGRVTLVGLQLPVGEPAINPVPRQMMTNLFEELSLNYEYDGGLEVTLFVPEGERLAVKTFNPRIGVVGGISVLGTSGRVHPFSNEAFMASVRHHVSVAKASGVQKVVLTSGKRSENIMRKEFPDLPDTAFIHFGNLVGETLQAVADADINEICLAVMFGKAVKLAEGKLNTHSKKARFNPTFLARIVRGCGYGESVSQTIESVKLANAVADIIPYSPEEPLYCAIKKKCERVCQDLLPEEIVFDFQLIVI</sequence>
<comment type="catalytic activity">
    <reaction evidence="5">
        <text>Co-precorrin-5B + S-adenosyl-L-methionine = Co-precorrin-6A + S-adenosyl-L-homocysteine</text>
        <dbReference type="Rhea" id="RHEA:26285"/>
        <dbReference type="ChEBI" id="CHEBI:57856"/>
        <dbReference type="ChEBI" id="CHEBI:59789"/>
        <dbReference type="ChEBI" id="CHEBI:60063"/>
        <dbReference type="ChEBI" id="CHEBI:60064"/>
        <dbReference type="EC" id="2.1.1.195"/>
    </reaction>
</comment>
<accession>A0A2U2B5R2</accession>
<evidence type="ECO:0000256" key="5">
    <source>
        <dbReference type="HAMAP-Rule" id="MF_00787"/>
    </source>
</evidence>
<dbReference type="GO" id="GO:0032259">
    <property type="term" value="P:methylation"/>
    <property type="evidence" value="ECO:0007669"/>
    <property type="project" value="UniProtKB-KW"/>
</dbReference>
<evidence type="ECO:0000313" key="6">
    <source>
        <dbReference type="EMBL" id="PWD98407.1"/>
    </source>
</evidence>
<protein>
    <recommendedName>
        <fullName evidence="5">Cobalt-precorrin-5B C(1)-methyltransferase</fullName>
        <ecNumber evidence="5">2.1.1.195</ecNumber>
    </recommendedName>
    <alternativeName>
        <fullName evidence="5">Cobalt-precorrin-6A synthase</fullName>
    </alternativeName>
</protein>
<dbReference type="Proteomes" id="UP000244956">
    <property type="component" value="Unassembled WGS sequence"/>
</dbReference>
<keyword evidence="7" id="KW-1185">Reference proteome</keyword>
<dbReference type="OrthoDB" id="6439987at2"/>
<keyword evidence="3 5" id="KW-0808">Transferase</keyword>
<evidence type="ECO:0000256" key="2">
    <source>
        <dbReference type="ARBA" id="ARBA00022603"/>
    </source>
</evidence>
<dbReference type="Pfam" id="PF01888">
    <property type="entry name" value="CbiD"/>
    <property type="match status" value="1"/>
</dbReference>
<keyword evidence="2 5" id="KW-0489">Methyltransferase</keyword>
<evidence type="ECO:0000256" key="1">
    <source>
        <dbReference type="ARBA" id="ARBA00022573"/>
    </source>
</evidence>
<reference evidence="6 7" key="1">
    <citation type="submission" date="2018-05" db="EMBL/GenBank/DDBJ databases">
        <title>Marinilabilia rubrum sp. nov., isolated from saltern sediment.</title>
        <authorList>
            <person name="Zhang R."/>
        </authorList>
    </citation>
    <scope>NUCLEOTIDE SEQUENCE [LARGE SCALE GENOMIC DNA]</scope>
    <source>
        <strain evidence="6 7">WTE16</strain>
    </source>
</reference>
<dbReference type="GO" id="GO:0043780">
    <property type="term" value="F:cobalt-precorrin-5B C1-methyltransferase activity"/>
    <property type="evidence" value="ECO:0007669"/>
    <property type="project" value="RHEA"/>
</dbReference>
<name>A0A2U2B5R2_9BACT</name>
<evidence type="ECO:0000256" key="3">
    <source>
        <dbReference type="ARBA" id="ARBA00022679"/>
    </source>
</evidence>
<comment type="caution">
    <text evidence="6">The sequence shown here is derived from an EMBL/GenBank/DDBJ whole genome shotgun (WGS) entry which is preliminary data.</text>
</comment>
<dbReference type="PROSITE" id="PS51014">
    <property type="entry name" value="COBK_CBIJ"/>
    <property type="match status" value="1"/>
</dbReference>
<dbReference type="EMBL" id="QEWP01000015">
    <property type="protein sequence ID" value="PWD98407.1"/>
    <property type="molecule type" value="Genomic_DNA"/>
</dbReference>
<dbReference type="PANTHER" id="PTHR35863:SF1">
    <property type="entry name" value="COBALT-PRECORRIN-5B C(1)-METHYLTRANSFERASE"/>
    <property type="match status" value="1"/>
</dbReference>
<dbReference type="NCBIfam" id="NF000849">
    <property type="entry name" value="PRK00075.1-1"/>
    <property type="match status" value="1"/>
</dbReference>
<evidence type="ECO:0000256" key="4">
    <source>
        <dbReference type="ARBA" id="ARBA00022691"/>
    </source>
</evidence>
<keyword evidence="1 5" id="KW-0169">Cobalamin biosynthesis</keyword>
<proteinExistence type="inferred from homology"/>
<dbReference type="Pfam" id="PF02571">
    <property type="entry name" value="CbiJ"/>
    <property type="match status" value="1"/>
</dbReference>
<dbReference type="RefSeq" id="WP_109265468.1">
    <property type="nucleotide sequence ID" value="NZ_QEWP01000015.1"/>
</dbReference>
<dbReference type="AlphaFoldDB" id="A0A2U2B5R2"/>
<dbReference type="GO" id="GO:0016994">
    <property type="term" value="F:precorrin-6A reductase activity"/>
    <property type="evidence" value="ECO:0007669"/>
    <property type="project" value="InterPro"/>
</dbReference>
<dbReference type="SUPFAM" id="SSF111342">
    <property type="entry name" value="CbiD-like"/>
    <property type="match status" value="1"/>
</dbReference>
<keyword evidence="4 5" id="KW-0949">S-adenosyl-L-methionine</keyword>
<comment type="pathway">
    <text evidence="5">Cofactor biosynthesis; adenosylcobalamin biosynthesis; cob(II)yrinate a,c-diamide from sirohydrochlorin (anaerobic route): step 6/10.</text>
</comment>
<dbReference type="PANTHER" id="PTHR35863">
    <property type="entry name" value="COBALT-PRECORRIN-5B C(1)-METHYLTRANSFERASE"/>
    <property type="match status" value="1"/>
</dbReference>
<comment type="function">
    <text evidence="5">Catalyzes the methylation of C-1 in cobalt-precorrin-5B to form cobalt-precorrin-6A.</text>
</comment>
<dbReference type="GO" id="GO:0019251">
    <property type="term" value="P:anaerobic cobalamin biosynthetic process"/>
    <property type="evidence" value="ECO:0007669"/>
    <property type="project" value="UniProtKB-UniRule"/>
</dbReference>
<evidence type="ECO:0000313" key="7">
    <source>
        <dbReference type="Proteomes" id="UP000244956"/>
    </source>
</evidence>